<feature type="region of interest" description="Disordered" evidence="13">
    <location>
        <begin position="443"/>
        <end position="495"/>
    </location>
</feature>
<evidence type="ECO:0000256" key="8">
    <source>
        <dbReference type="ARBA" id="ARBA00022989"/>
    </source>
</evidence>
<dbReference type="InterPro" id="IPR013112">
    <property type="entry name" value="FAD-bd_8"/>
</dbReference>
<feature type="compositionally biased region" description="Low complexity" evidence="13">
    <location>
        <begin position="466"/>
        <end position="481"/>
    </location>
</feature>
<evidence type="ECO:0000256" key="5">
    <source>
        <dbReference type="ARBA" id="ARBA00022475"/>
    </source>
</evidence>
<comment type="subcellular location">
    <subcellularLocation>
        <location evidence="1">Cell membrane</location>
        <topology evidence="1">Multi-pass membrane protein</topology>
    </subcellularLocation>
</comment>
<dbReference type="SFLD" id="SFLDS00052">
    <property type="entry name" value="Ferric_Reductase_Domain"/>
    <property type="match status" value="1"/>
</dbReference>
<organism evidence="16 17">
    <name type="scientific">Coleophoma cylindrospora</name>
    <dbReference type="NCBI Taxonomy" id="1849047"/>
    <lineage>
        <taxon>Eukaryota</taxon>
        <taxon>Fungi</taxon>
        <taxon>Dikarya</taxon>
        <taxon>Ascomycota</taxon>
        <taxon>Pezizomycotina</taxon>
        <taxon>Leotiomycetes</taxon>
        <taxon>Helotiales</taxon>
        <taxon>Dermateaceae</taxon>
        <taxon>Coleophoma</taxon>
    </lineage>
</organism>
<dbReference type="Pfam" id="PF08030">
    <property type="entry name" value="NAD_binding_6"/>
    <property type="match status" value="1"/>
</dbReference>
<keyword evidence="8 14" id="KW-1133">Transmembrane helix</keyword>
<evidence type="ECO:0000256" key="7">
    <source>
        <dbReference type="ARBA" id="ARBA00022982"/>
    </source>
</evidence>
<evidence type="ECO:0000256" key="3">
    <source>
        <dbReference type="ARBA" id="ARBA00012668"/>
    </source>
</evidence>
<dbReference type="InterPro" id="IPR013121">
    <property type="entry name" value="Fe_red_NAD-bd_6"/>
</dbReference>
<dbReference type="Gene3D" id="3.40.50.80">
    <property type="entry name" value="Nucleotide-binding domain of ferredoxin-NADP reductase (FNR) module"/>
    <property type="match status" value="1"/>
</dbReference>
<protein>
    <recommendedName>
        <fullName evidence="3">ferric-chelate reductase (NADPH)</fullName>
        <ecNumber evidence="3">1.16.1.9</ecNumber>
    </recommendedName>
</protein>
<keyword evidence="4" id="KW-0813">Transport</keyword>
<dbReference type="PANTHER" id="PTHR32361:SF28">
    <property type="entry name" value="FRP1P"/>
    <property type="match status" value="1"/>
</dbReference>
<dbReference type="InterPro" id="IPR039261">
    <property type="entry name" value="FNR_nucleotide-bd"/>
</dbReference>
<dbReference type="AlphaFoldDB" id="A0A3D8RT00"/>
<dbReference type="SUPFAM" id="SSF52343">
    <property type="entry name" value="Ferredoxin reductase-like, C-terminal NADP-linked domain"/>
    <property type="match status" value="1"/>
</dbReference>
<dbReference type="EC" id="1.16.1.9" evidence="3"/>
<feature type="transmembrane region" description="Helical" evidence="14">
    <location>
        <begin position="187"/>
        <end position="209"/>
    </location>
</feature>
<evidence type="ECO:0000256" key="14">
    <source>
        <dbReference type="SAM" id="Phobius"/>
    </source>
</evidence>
<feature type="transmembrane region" description="Helical" evidence="14">
    <location>
        <begin position="216"/>
        <end position="234"/>
    </location>
</feature>
<dbReference type="SFLD" id="SFLDG01168">
    <property type="entry name" value="Ferric_reductase_subgroup_(FRE"/>
    <property type="match status" value="1"/>
</dbReference>
<sequence length="569" mass="61784">MSFPPSVLEDMARAQIGNEATAKYFAASMVGIIVLIASIRLTAIFFNRYASAGIRKSIFVRPPIITSRYIRSVLLRKVPGFSSVGHALLVVTYVAINLILLLTNINWATRIGIAKRCGWLALLNTCFITFLALKNTPLAFLTIHSYEKLNCLHQVGGYTVVALVIVHFSMMSDFMVTTGYTWLLLEQPQICAMVAGISMVLIGVTATFLRKMKYEVFYVIHVILFMLILITVAMHRPSLAEKAVYIPIITGCLWAADRIVRLVRLLWNLYGTRAHLTPLANGGTRIVLSRSSTRVIPGAHCMLWIPAIRPLESHPFTIASSTATTLEFVVSAQDGFTRHLHEYAVRNPGASLRASFHGPYGVFPNLNKSAERVVLVAGGSGASFTFGVALDMIAKVGAGSSTKSIEFIWVVKHRDTLSWFSKEMAQLVNCPLVNLSIHCTSTGGTASNSPPTTASDSSDQEKGSRKFSSASSSTALGMGASRVGSESDVEKQQNATRALEVPSAVHILPGRPDVAFLISGVVDSAEASDRIVVAACGPHPLMDVVRSTVADCVKTKGPSISYHYEEFGW</sequence>
<dbReference type="InterPro" id="IPR017938">
    <property type="entry name" value="Riboflavin_synthase-like_b-brl"/>
</dbReference>
<dbReference type="GO" id="GO:0006879">
    <property type="term" value="P:intracellular iron ion homeostasis"/>
    <property type="evidence" value="ECO:0007669"/>
    <property type="project" value="TreeGrafter"/>
</dbReference>
<dbReference type="GO" id="GO:0052851">
    <property type="term" value="F:ferric-chelate reductase (NADPH) activity"/>
    <property type="evidence" value="ECO:0007669"/>
    <property type="project" value="UniProtKB-EC"/>
</dbReference>
<evidence type="ECO:0000256" key="6">
    <source>
        <dbReference type="ARBA" id="ARBA00022692"/>
    </source>
</evidence>
<feature type="transmembrane region" description="Helical" evidence="14">
    <location>
        <begin position="155"/>
        <end position="175"/>
    </location>
</feature>
<feature type="transmembrane region" description="Helical" evidence="14">
    <location>
        <begin position="84"/>
        <end position="107"/>
    </location>
</feature>
<dbReference type="Pfam" id="PF01794">
    <property type="entry name" value="Ferric_reduct"/>
    <property type="match status" value="1"/>
</dbReference>
<dbReference type="InterPro" id="IPR017927">
    <property type="entry name" value="FAD-bd_FR_type"/>
</dbReference>
<feature type="domain" description="FAD-binding FR-type" evidence="15">
    <location>
        <begin position="252"/>
        <end position="366"/>
    </location>
</feature>
<comment type="catalytic activity">
    <reaction evidence="12">
        <text>2 a Fe(II)-siderophore + NADP(+) + H(+) = 2 a Fe(III)-siderophore + NADPH</text>
        <dbReference type="Rhea" id="RHEA:28795"/>
        <dbReference type="Rhea" id="RHEA-COMP:11342"/>
        <dbReference type="Rhea" id="RHEA-COMP:11344"/>
        <dbReference type="ChEBI" id="CHEBI:15378"/>
        <dbReference type="ChEBI" id="CHEBI:29033"/>
        <dbReference type="ChEBI" id="CHEBI:29034"/>
        <dbReference type="ChEBI" id="CHEBI:57783"/>
        <dbReference type="ChEBI" id="CHEBI:58349"/>
        <dbReference type="EC" id="1.16.1.9"/>
    </reaction>
</comment>
<keyword evidence="5" id="KW-1003">Cell membrane</keyword>
<comment type="similarity">
    <text evidence="2">Belongs to the ferric reductase (FRE) family.</text>
</comment>
<keyword evidence="11 14" id="KW-0472">Membrane</keyword>
<comment type="caution">
    <text evidence="16">The sequence shown here is derived from an EMBL/GenBank/DDBJ whole genome shotgun (WGS) entry which is preliminary data.</text>
</comment>
<evidence type="ECO:0000256" key="13">
    <source>
        <dbReference type="SAM" id="MobiDB-lite"/>
    </source>
</evidence>
<dbReference type="PANTHER" id="PTHR32361">
    <property type="entry name" value="FERRIC/CUPRIC REDUCTASE TRANSMEMBRANE COMPONENT"/>
    <property type="match status" value="1"/>
</dbReference>
<dbReference type="GO" id="GO:0015677">
    <property type="term" value="P:copper ion import"/>
    <property type="evidence" value="ECO:0007669"/>
    <property type="project" value="TreeGrafter"/>
</dbReference>
<evidence type="ECO:0000256" key="11">
    <source>
        <dbReference type="ARBA" id="ARBA00023136"/>
    </source>
</evidence>
<dbReference type="InterPro" id="IPR013130">
    <property type="entry name" value="Fe3_Rdtase_TM_dom"/>
</dbReference>
<dbReference type="GO" id="GO:0006826">
    <property type="term" value="P:iron ion transport"/>
    <property type="evidence" value="ECO:0007669"/>
    <property type="project" value="TreeGrafter"/>
</dbReference>
<dbReference type="PROSITE" id="PS51384">
    <property type="entry name" value="FAD_FR"/>
    <property type="match status" value="1"/>
</dbReference>
<evidence type="ECO:0000256" key="10">
    <source>
        <dbReference type="ARBA" id="ARBA00023065"/>
    </source>
</evidence>
<evidence type="ECO:0000256" key="1">
    <source>
        <dbReference type="ARBA" id="ARBA00004651"/>
    </source>
</evidence>
<dbReference type="SUPFAM" id="SSF63380">
    <property type="entry name" value="Riboflavin synthase domain-like"/>
    <property type="match status" value="1"/>
</dbReference>
<gene>
    <name evidence="16" type="ORF">BP6252_05275</name>
</gene>
<evidence type="ECO:0000256" key="9">
    <source>
        <dbReference type="ARBA" id="ARBA00023002"/>
    </source>
</evidence>
<keyword evidence="10" id="KW-0406">Ion transport</keyword>
<dbReference type="Proteomes" id="UP000256645">
    <property type="component" value="Unassembled WGS sequence"/>
</dbReference>
<dbReference type="GO" id="GO:0005886">
    <property type="term" value="C:plasma membrane"/>
    <property type="evidence" value="ECO:0007669"/>
    <property type="project" value="UniProtKB-SubCell"/>
</dbReference>
<evidence type="ECO:0000256" key="4">
    <source>
        <dbReference type="ARBA" id="ARBA00022448"/>
    </source>
</evidence>
<dbReference type="OrthoDB" id="10006946at2759"/>
<keyword evidence="17" id="KW-1185">Reference proteome</keyword>
<dbReference type="EMBL" id="PDLM01000005">
    <property type="protein sequence ID" value="RDW77222.1"/>
    <property type="molecule type" value="Genomic_DNA"/>
</dbReference>
<dbReference type="Pfam" id="PF08022">
    <property type="entry name" value="FAD_binding_8"/>
    <property type="match status" value="1"/>
</dbReference>
<keyword evidence="9" id="KW-0560">Oxidoreductase</keyword>
<reference evidence="16 17" key="1">
    <citation type="journal article" date="2018" name="IMA Fungus">
        <title>IMA Genome-F 9: Draft genome sequence of Annulohypoxylon stygium, Aspergillus mulundensis, Berkeleyomyces basicola (syn. Thielaviopsis basicola), Ceratocystis smalleyi, two Cercospora beticola strains, Coleophoma cylindrospora, Fusarium fracticaudum, Phialophora cf. hyalina, and Morchella septimelata.</title>
        <authorList>
            <person name="Wingfield B.D."/>
            <person name="Bills G.F."/>
            <person name="Dong Y."/>
            <person name="Huang W."/>
            <person name="Nel W.J."/>
            <person name="Swalarsk-Parry B.S."/>
            <person name="Vaghefi N."/>
            <person name="Wilken P.M."/>
            <person name="An Z."/>
            <person name="de Beer Z.W."/>
            <person name="De Vos L."/>
            <person name="Chen L."/>
            <person name="Duong T.A."/>
            <person name="Gao Y."/>
            <person name="Hammerbacher A."/>
            <person name="Kikkert J.R."/>
            <person name="Li Y."/>
            <person name="Li H."/>
            <person name="Li K."/>
            <person name="Li Q."/>
            <person name="Liu X."/>
            <person name="Ma X."/>
            <person name="Naidoo K."/>
            <person name="Pethybridge S.J."/>
            <person name="Sun J."/>
            <person name="Steenkamp E.T."/>
            <person name="van der Nest M.A."/>
            <person name="van Wyk S."/>
            <person name="Wingfield M.J."/>
            <person name="Xiong C."/>
            <person name="Yue Q."/>
            <person name="Zhang X."/>
        </authorList>
    </citation>
    <scope>NUCLEOTIDE SEQUENCE [LARGE SCALE GENOMIC DNA]</scope>
    <source>
        <strain evidence="16 17">BP6252</strain>
    </source>
</reference>
<evidence type="ECO:0000259" key="15">
    <source>
        <dbReference type="PROSITE" id="PS51384"/>
    </source>
</evidence>
<evidence type="ECO:0000313" key="17">
    <source>
        <dbReference type="Proteomes" id="UP000256645"/>
    </source>
</evidence>
<dbReference type="CDD" id="cd06186">
    <property type="entry name" value="NOX_Duox_like_FAD_NADP"/>
    <property type="match status" value="1"/>
</dbReference>
<accession>A0A3D8RT00</accession>
<dbReference type="STRING" id="1849047.A0A3D8RT00"/>
<evidence type="ECO:0000256" key="12">
    <source>
        <dbReference type="ARBA" id="ARBA00048483"/>
    </source>
</evidence>
<evidence type="ECO:0000256" key="2">
    <source>
        <dbReference type="ARBA" id="ARBA00006278"/>
    </source>
</evidence>
<name>A0A3D8RT00_9HELO</name>
<feature type="transmembrane region" description="Helical" evidence="14">
    <location>
        <begin position="119"/>
        <end position="143"/>
    </location>
</feature>
<feature type="compositionally biased region" description="Polar residues" evidence="13">
    <location>
        <begin position="443"/>
        <end position="457"/>
    </location>
</feature>
<feature type="transmembrane region" description="Helical" evidence="14">
    <location>
        <begin position="24"/>
        <end position="46"/>
    </location>
</feature>
<proteinExistence type="inferred from homology"/>
<keyword evidence="6 14" id="KW-0812">Transmembrane</keyword>
<keyword evidence="7" id="KW-0249">Electron transport</keyword>
<evidence type="ECO:0000313" key="16">
    <source>
        <dbReference type="EMBL" id="RDW77222.1"/>
    </source>
</evidence>
<dbReference type="InterPro" id="IPR051410">
    <property type="entry name" value="Ferric/Cupric_Reductase"/>
</dbReference>